<keyword evidence="2" id="KW-1185">Reference proteome</keyword>
<evidence type="ECO:0000313" key="2">
    <source>
        <dbReference type="Proteomes" id="UP000611215"/>
    </source>
</evidence>
<dbReference type="Proteomes" id="UP000611215">
    <property type="component" value="Unassembled WGS sequence"/>
</dbReference>
<organism evidence="1 2">
    <name type="scientific">Winogradskyella marina</name>
    <dbReference type="NCBI Taxonomy" id="2785530"/>
    <lineage>
        <taxon>Bacteria</taxon>
        <taxon>Pseudomonadati</taxon>
        <taxon>Bacteroidota</taxon>
        <taxon>Flavobacteriia</taxon>
        <taxon>Flavobacteriales</taxon>
        <taxon>Flavobacteriaceae</taxon>
        <taxon>Winogradskyella</taxon>
    </lineage>
</organism>
<comment type="caution">
    <text evidence="1">The sequence shown here is derived from an EMBL/GenBank/DDBJ whole genome shotgun (WGS) entry which is preliminary data.</text>
</comment>
<sequence>MEKKKLFLTSTDVQQITGLSMRTARNIMQFIRDERQLGTRQYIHIYDFCSVFNLPVNVLFDYLNTNIYHKGPIDDEALRRDYQKKSLEDGYTSYLQHKDFEICMTAKDLKKHLGSDELDELDDESEVA</sequence>
<name>A0ABS0EKM1_9FLAO</name>
<proteinExistence type="predicted"/>
<evidence type="ECO:0000313" key="1">
    <source>
        <dbReference type="EMBL" id="MBF8150969.1"/>
    </source>
</evidence>
<accession>A0ABS0EKM1</accession>
<reference evidence="1 2" key="1">
    <citation type="submission" date="2020-11" db="EMBL/GenBank/DDBJ databases">
        <title>Winogradskyella marina sp. nov., isolated from marine sediment.</title>
        <authorList>
            <person name="Bo J."/>
            <person name="Wang S."/>
            <person name="Song X."/>
            <person name="Du Z."/>
        </authorList>
    </citation>
    <scope>NUCLEOTIDE SEQUENCE [LARGE SCALE GENOMIC DNA]</scope>
    <source>
        <strain evidence="1 2">F6397</strain>
    </source>
</reference>
<gene>
    <name evidence="1" type="ORF">ITJ86_13745</name>
</gene>
<evidence type="ECO:0008006" key="3">
    <source>
        <dbReference type="Google" id="ProtNLM"/>
    </source>
</evidence>
<dbReference type="EMBL" id="JADOET010000013">
    <property type="protein sequence ID" value="MBF8150969.1"/>
    <property type="molecule type" value="Genomic_DNA"/>
</dbReference>
<dbReference type="RefSeq" id="WP_195872225.1">
    <property type="nucleotide sequence ID" value="NZ_JADOET010000013.1"/>
</dbReference>
<protein>
    <recommendedName>
        <fullName evidence="3">XRE family transcriptional regulator</fullName>
    </recommendedName>
</protein>